<keyword evidence="4 9" id="KW-0812">Transmembrane</keyword>
<dbReference type="InterPro" id="IPR004474">
    <property type="entry name" value="LytR_CpsA_psr"/>
</dbReference>
<keyword evidence="7 9" id="KW-0472">Membrane</keyword>
<dbReference type="PANTHER" id="PTHR33392:SF6">
    <property type="entry name" value="POLYISOPRENYL-TEICHOIC ACID--PEPTIDOGLYCAN TEICHOIC ACID TRANSFERASE TAGU"/>
    <property type="match status" value="1"/>
</dbReference>
<comment type="caution">
    <text evidence="12">The sequence shown here is derived from an EMBL/GenBank/DDBJ whole genome shotgun (WGS) entry which is preliminary data.</text>
</comment>
<comment type="function">
    <text evidence="9">May catalyze the final step in cell wall teichoic acid biosynthesis, the transfer of the anionic cell wall polymers (APs) from their lipid-linked precursor to the cell wall peptidoglycan (PG).</text>
</comment>
<dbReference type="RefSeq" id="WP_236337102.1">
    <property type="nucleotide sequence ID" value="NZ_JAKIJS010000001.1"/>
</dbReference>
<proteinExistence type="inferred from homology"/>
<keyword evidence="3 9" id="KW-0808">Transferase</keyword>
<evidence type="ECO:0000256" key="3">
    <source>
        <dbReference type="ARBA" id="ARBA00022679"/>
    </source>
</evidence>
<evidence type="ECO:0000256" key="10">
    <source>
        <dbReference type="SAM" id="Phobius"/>
    </source>
</evidence>
<dbReference type="InterPro" id="IPR050922">
    <property type="entry name" value="LytR/CpsA/Psr_CW_biosynth"/>
</dbReference>
<protein>
    <recommendedName>
        <fullName evidence="9">Polyisoprenyl-teichoic acid--peptidoglycan teichoic acid transferase TagU</fullName>
        <ecNumber evidence="9">2.7.8.-</ecNumber>
    </recommendedName>
</protein>
<evidence type="ECO:0000256" key="6">
    <source>
        <dbReference type="ARBA" id="ARBA00022989"/>
    </source>
</evidence>
<dbReference type="InterPro" id="IPR023734">
    <property type="entry name" value="TagU"/>
</dbReference>
<evidence type="ECO:0000313" key="13">
    <source>
        <dbReference type="Proteomes" id="UP001649381"/>
    </source>
</evidence>
<gene>
    <name evidence="9" type="primary">tagU</name>
    <name evidence="12" type="ORF">L2716_14040</name>
</gene>
<feature type="transmembrane region" description="Helical" evidence="10">
    <location>
        <begin position="6"/>
        <end position="28"/>
    </location>
</feature>
<dbReference type="PANTHER" id="PTHR33392">
    <property type="entry name" value="POLYISOPRENYL-TEICHOIC ACID--PEPTIDOGLYCAN TEICHOIC ACID TRANSFERASE TAGU"/>
    <property type="match status" value="1"/>
</dbReference>
<evidence type="ECO:0000256" key="7">
    <source>
        <dbReference type="ARBA" id="ARBA00023136"/>
    </source>
</evidence>
<dbReference type="Proteomes" id="UP001649381">
    <property type="component" value="Unassembled WGS sequence"/>
</dbReference>
<feature type="domain" description="Cell envelope-related transcriptional attenuator" evidence="11">
    <location>
        <begin position="80"/>
        <end position="222"/>
    </location>
</feature>
<evidence type="ECO:0000256" key="4">
    <source>
        <dbReference type="ARBA" id="ARBA00022692"/>
    </source>
</evidence>
<comment type="pathway">
    <text evidence="9">Cell wall biogenesis.</text>
</comment>
<organism evidence="12 13">
    <name type="scientific">Pseudalkalibacillus berkeleyi</name>
    <dbReference type="NCBI Taxonomy" id="1069813"/>
    <lineage>
        <taxon>Bacteria</taxon>
        <taxon>Bacillati</taxon>
        <taxon>Bacillota</taxon>
        <taxon>Bacilli</taxon>
        <taxon>Bacillales</taxon>
        <taxon>Fictibacillaceae</taxon>
        <taxon>Pseudalkalibacillus</taxon>
    </lineage>
</organism>
<dbReference type="NCBIfam" id="TIGR00350">
    <property type="entry name" value="lytR_cpsA_psr"/>
    <property type="match status" value="1"/>
</dbReference>
<evidence type="ECO:0000313" key="12">
    <source>
        <dbReference type="EMBL" id="MCF6138854.1"/>
    </source>
</evidence>
<keyword evidence="13" id="KW-1185">Reference proteome</keyword>
<dbReference type="Pfam" id="PF03816">
    <property type="entry name" value="LytR_cpsA_psr"/>
    <property type="match status" value="1"/>
</dbReference>
<feature type="topological domain" description="Cytoplasmic" evidence="9">
    <location>
        <begin position="1"/>
        <end position="4"/>
    </location>
</feature>
<keyword evidence="6 9" id="KW-1133">Transmembrane helix</keyword>
<evidence type="ECO:0000256" key="9">
    <source>
        <dbReference type="HAMAP-Rule" id="MF_01140"/>
    </source>
</evidence>
<keyword evidence="5 9" id="KW-0735">Signal-anchor</keyword>
<dbReference type="EMBL" id="JAKIJS010000001">
    <property type="protein sequence ID" value="MCF6138854.1"/>
    <property type="molecule type" value="Genomic_DNA"/>
</dbReference>
<evidence type="ECO:0000256" key="2">
    <source>
        <dbReference type="ARBA" id="ARBA00022475"/>
    </source>
</evidence>
<reference evidence="12 13" key="1">
    <citation type="submission" date="2022-01" db="EMBL/GenBank/DDBJ databases">
        <title>Alkalihalobacillus sp. EGI L200015, a novel bacterium isolated from a salt lake sediment.</title>
        <authorList>
            <person name="Gao L."/>
            <person name="Fang B.-Z."/>
            <person name="Li W.-J."/>
        </authorList>
    </citation>
    <scope>NUCLEOTIDE SEQUENCE [LARGE SCALE GENOMIC DNA]</scope>
    <source>
        <strain evidence="12 13">KCTC 12718</strain>
    </source>
</reference>
<comment type="subcellular location">
    <subcellularLocation>
        <location evidence="9">Cell membrane</location>
        <topology evidence="9">Single-pass type II membrane protein</topology>
    </subcellularLocation>
</comment>
<dbReference type="HAMAP" id="MF_01140">
    <property type="entry name" value="TagU_transferase"/>
    <property type="match status" value="1"/>
</dbReference>
<sequence>MLKKFIWAFVIMIGIVVVGIAGYAYYLYDSVKDTANDIHEPIDPEREKEQPKPKVDDKNAPQPISILLLGVDERENDQGRSDTMIVMTVNPEKKSMYMFNIPRDSRTEIIGKGIDDKINHAYAFGGTKMAVETVENFLDIPINYYIKVNMESFQDIVDAVGGVTVDNRLAFSDNGFSYPKGQIQLENGEKALTYVRMRKQDHRGDLGRNERQRQVIKGVIDKGARVSSISKFDNILDVISDNVKTNMTFSEMKDIQANYKDARKDLKTFEVDARGTNINGIFYFIVSEEERNSISERLKEHLEINSSNASTEEDAA</sequence>
<keyword evidence="2 9" id="KW-1003">Cell membrane</keyword>
<evidence type="ECO:0000256" key="5">
    <source>
        <dbReference type="ARBA" id="ARBA00022968"/>
    </source>
</evidence>
<name>A0ABS9H4I2_9BACL</name>
<dbReference type="Gene3D" id="3.40.630.190">
    <property type="entry name" value="LCP protein"/>
    <property type="match status" value="1"/>
</dbReference>
<evidence type="ECO:0000256" key="1">
    <source>
        <dbReference type="ARBA" id="ARBA00006068"/>
    </source>
</evidence>
<dbReference type="EC" id="2.7.8.-" evidence="9"/>
<evidence type="ECO:0000256" key="8">
    <source>
        <dbReference type="ARBA" id="ARBA00023316"/>
    </source>
</evidence>
<keyword evidence="8 9" id="KW-0961">Cell wall biogenesis/degradation</keyword>
<evidence type="ECO:0000259" key="11">
    <source>
        <dbReference type="Pfam" id="PF03816"/>
    </source>
</evidence>
<comment type="similarity">
    <text evidence="1 9">Belongs to the LytR/CpsA/Psr (LCP) family.</text>
</comment>
<accession>A0ABS9H4I2</accession>
<feature type="topological domain" description="Extracellular" evidence="9">
    <location>
        <begin position="26"/>
        <end position="316"/>
    </location>
</feature>